<name>A0ABW5P3F6_9DEIO</name>
<gene>
    <name evidence="1" type="ORF">ACFSR9_05815</name>
</gene>
<accession>A0ABW5P3F6</accession>
<protein>
    <submittedName>
        <fullName evidence="1">PD-(D/E)XK motif protein</fullName>
    </submittedName>
</protein>
<evidence type="ECO:0000313" key="2">
    <source>
        <dbReference type="Proteomes" id="UP001597475"/>
    </source>
</evidence>
<dbReference type="Pfam" id="PF14390">
    <property type="entry name" value="DUF4420"/>
    <property type="match status" value="1"/>
</dbReference>
<organism evidence="1 2">
    <name type="scientific">Deinococcus taklimakanensis</name>
    <dbReference type="NCBI Taxonomy" id="536443"/>
    <lineage>
        <taxon>Bacteria</taxon>
        <taxon>Thermotogati</taxon>
        <taxon>Deinococcota</taxon>
        <taxon>Deinococci</taxon>
        <taxon>Deinococcales</taxon>
        <taxon>Deinococcaceae</taxon>
        <taxon>Deinococcus</taxon>
    </lineage>
</organism>
<evidence type="ECO:0000313" key="1">
    <source>
        <dbReference type="EMBL" id="MFD2608959.1"/>
    </source>
</evidence>
<dbReference type="RefSeq" id="WP_386843954.1">
    <property type="nucleotide sequence ID" value="NZ_JBHUMK010000022.1"/>
</dbReference>
<proteinExistence type="predicted"/>
<reference evidence="2" key="1">
    <citation type="journal article" date="2019" name="Int. J. Syst. Evol. Microbiol.">
        <title>The Global Catalogue of Microorganisms (GCM) 10K type strain sequencing project: providing services to taxonomists for standard genome sequencing and annotation.</title>
        <authorList>
            <consortium name="The Broad Institute Genomics Platform"/>
            <consortium name="The Broad Institute Genome Sequencing Center for Infectious Disease"/>
            <person name="Wu L."/>
            <person name="Ma J."/>
        </authorList>
    </citation>
    <scope>NUCLEOTIDE SEQUENCE [LARGE SCALE GENOMIC DNA]</scope>
    <source>
        <strain evidence="2">KCTC 33842</strain>
    </source>
</reference>
<sequence>MNLNDIWSTLEASPRGDAPLVLQSSHDGLHSAVAAGLRFPGAQRVLVLRLDAAQARMLLRQGMTPAITLTRLQDDPLYSNQVSIELSSTEARYQELFGLIGGDLIVQLADDPRDAGQVILARLDLWRGFLRRREEGDTERWARGLLGELWYLRNHVLRRRPGIVGLGCWLGPTGSAHDFETGTFSMDLKTGTPASEVVTISSLQQLTPSPGSALFLGHLRLRRDGQGTTLREMVASVRDSLKGEECELFDSRLLAAGYSSDDPDLRDDLRLAVHDFRMFQVVSGFPALTVATVPAGIEQCGYTINLITCRSFQVPADFPWNASPETTTYGH</sequence>
<dbReference type="InterPro" id="IPR025534">
    <property type="entry name" value="DUF4420"/>
</dbReference>
<keyword evidence="2" id="KW-1185">Reference proteome</keyword>
<dbReference type="EMBL" id="JBHUMK010000022">
    <property type="protein sequence ID" value="MFD2608959.1"/>
    <property type="molecule type" value="Genomic_DNA"/>
</dbReference>
<comment type="caution">
    <text evidence="1">The sequence shown here is derived from an EMBL/GenBank/DDBJ whole genome shotgun (WGS) entry which is preliminary data.</text>
</comment>
<dbReference type="Proteomes" id="UP001597475">
    <property type="component" value="Unassembled WGS sequence"/>
</dbReference>